<accession>A0A6A6SEH0</accession>
<dbReference type="Gene3D" id="3.30.200.20">
    <property type="entry name" value="Phosphorylase Kinase, domain 1"/>
    <property type="match status" value="1"/>
</dbReference>
<proteinExistence type="predicted"/>
<gene>
    <name evidence="1" type="ORF">P280DRAFT_532355</name>
</gene>
<dbReference type="Proteomes" id="UP000799753">
    <property type="component" value="Unassembled WGS sequence"/>
</dbReference>
<reference evidence="1" key="1">
    <citation type="journal article" date="2020" name="Stud. Mycol.">
        <title>101 Dothideomycetes genomes: a test case for predicting lifestyles and emergence of pathogens.</title>
        <authorList>
            <person name="Haridas S."/>
            <person name="Albert R."/>
            <person name="Binder M."/>
            <person name="Bloem J."/>
            <person name="Labutti K."/>
            <person name="Salamov A."/>
            <person name="Andreopoulos B."/>
            <person name="Baker S."/>
            <person name="Barry K."/>
            <person name="Bills G."/>
            <person name="Bluhm B."/>
            <person name="Cannon C."/>
            <person name="Castanera R."/>
            <person name="Culley D."/>
            <person name="Daum C."/>
            <person name="Ezra D."/>
            <person name="Gonzalez J."/>
            <person name="Henrissat B."/>
            <person name="Kuo A."/>
            <person name="Liang C."/>
            <person name="Lipzen A."/>
            <person name="Lutzoni F."/>
            <person name="Magnuson J."/>
            <person name="Mondo S."/>
            <person name="Nolan M."/>
            <person name="Ohm R."/>
            <person name="Pangilinan J."/>
            <person name="Park H.-J."/>
            <person name="Ramirez L."/>
            <person name="Alfaro M."/>
            <person name="Sun H."/>
            <person name="Tritt A."/>
            <person name="Yoshinaga Y."/>
            <person name="Zwiers L.-H."/>
            <person name="Turgeon B."/>
            <person name="Goodwin S."/>
            <person name="Spatafora J."/>
            <person name="Crous P."/>
            <person name="Grigoriev I."/>
        </authorList>
    </citation>
    <scope>NUCLEOTIDE SEQUENCE</scope>
    <source>
        <strain evidence="1">CBS 473.64</strain>
    </source>
</reference>
<organism evidence="1 2">
    <name type="scientific">Massarina eburnea CBS 473.64</name>
    <dbReference type="NCBI Taxonomy" id="1395130"/>
    <lineage>
        <taxon>Eukaryota</taxon>
        <taxon>Fungi</taxon>
        <taxon>Dikarya</taxon>
        <taxon>Ascomycota</taxon>
        <taxon>Pezizomycotina</taxon>
        <taxon>Dothideomycetes</taxon>
        <taxon>Pleosporomycetidae</taxon>
        <taxon>Pleosporales</taxon>
        <taxon>Massarineae</taxon>
        <taxon>Massarinaceae</taxon>
        <taxon>Massarina</taxon>
    </lineage>
</organism>
<dbReference type="SUPFAM" id="SSF56112">
    <property type="entry name" value="Protein kinase-like (PK-like)"/>
    <property type="match status" value="1"/>
</dbReference>
<dbReference type="OrthoDB" id="25129at2759"/>
<protein>
    <submittedName>
        <fullName evidence="1">Uncharacterized protein</fullName>
    </submittedName>
</protein>
<name>A0A6A6SEH0_9PLEO</name>
<dbReference type="EMBL" id="MU006777">
    <property type="protein sequence ID" value="KAF2645930.1"/>
    <property type="molecule type" value="Genomic_DNA"/>
</dbReference>
<keyword evidence="2" id="KW-1185">Reference proteome</keyword>
<evidence type="ECO:0000313" key="1">
    <source>
        <dbReference type="EMBL" id="KAF2645930.1"/>
    </source>
</evidence>
<evidence type="ECO:0000313" key="2">
    <source>
        <dbReference type="Proteomes" id="UP000799753"/>
    </source>
</evidence>
<dbReference type="AlphaFoldDB" id="A0A6A6SEH0"/>
<sequence>MTDLSTTAGVLVYLERSAWAQSRSWEVESVQQIFEGSTNYIYRVTYRCGTLSSTTNLPGTLREHSKSVILKHALDYLLATPHIRFPASRQVFEAAALTTLPHALLNDASSMGTLLVRVPALIHYDPKACVILMEDLSPAQGETGASFLGETIDFHQFCSEAKASSRMHIVYECGKALGRFIYQLHLQSGQNAGSPLKNLRELCAAHADARRVAAELIFGDLVHCIEKAGVQMSAQQRQNLVDISRDETEFLNNTLETLVMGDFMVTNTMIRFNTSSSAHALEATLYVIDWEFVTCGPAYIDLAHFAGEAWLYAHLGSPNDAWRLLSSGVFSAYRKSGGSVDMLRVLHYMAGHIARSTETFHGIEGEEQKSEIAKAALKIIIDASCKDWKALRQDTFIEALLDVEQDF</sequence>
<dbReference type="InterPro" id="IPR011009">
    <property type="entry name" value="Kinase-like_dom_sf"/>
</dbReference>
<dbReference type="Gene3D" id="3.90.1200.10">
    <property type="match status" value="1"/>
</dbReference>